<reference evidence="1" key="1">
    <citation type="journal article" date="2020" name="mSystems">
        <title>Genome- and Community-Level Interaction Insights into Carbon Utilization and Element Cycling Functions of Hydrothermarchaeota in Hydrothermal Sediment.</title>
        <authorList>
            <person name="Zhou Z."/>
            <person name="Liu Y."/>
            <person name="Xu W."/>
            <person name="Pan J."/>
            <person name="Luo Z.H."/>
            <person name="Li M."/>
        </authorList>
    </citation>
    <scope>NUCLEOTIDE SEQUENCE [LARGE SCALE GENOMIC DNA]</scope>
    <source>
        <strain evidence="1">SpSt-123</strain>
    </source>
</reference>
<name>A0A7C1IH88_9CREN</name>
<gene>
    <name evidence="1" type="ORF">ENO04_00490</name>
</gene>
<proteinExistence type="predicted"/>
<accession>A0A7C1IH88</accession>
<sequence>MSLVTDDKVYFIEGLAMNGLIKSFQQRGCGDKKLEVIVETLEGETLSTGCLDEKTAKKIIVVLSLYSKWGKTIAQPSQQ</sequence>
<dbReference type="AlphaFoldDB" id="A0A7C1IH88"/>
<organism evidence="1">
    <name type="scientific">Fervidicoccus fontis</name>
    <dbReference type="NCBI Taxonomy" id="683846"/>
    <lineage>
        <taxon>Archaea</taxon>
        <taxon>Thermoproteota</taxon>
        <taxon>Thermoprotei</taxon>
        <taxon>Fervidicoccales</taxon>
        <taxon>Fervidicoccaceae</taxon>
        <taxon>Fervidicoccus</taxon>
    </lineage>
</organism>
<evidence type="ECO:0000313" key="1">
    <source>
        <dbReference type="EMBL" id="HDS10093.1"/>
    </source>
</evidence>
<protein>
    <submittedName>
        <fullName evidence="1">Uncharacterized protein</fullName>
    </submittedName>
</protein>
<dbReference type="EMBL" id="DSDY01000020">
    <property type="protein sequence ID" value="HDS10093.1"/>
    <property type="molecule type" value="Genomic_DNA"/>
</dbReference>
<comment type="caution">
    <text evidence="1">The sequence shown here is derived from an EMBL/GenBank/DDBJ whole genome shotgun (WGS) entry which is preliminary data.</text>
</comment>